<dbReference type="GO" id="GO:0043565">
    <property type="term" value="F:sequence-specific DNA binding"/>
    <property type="evidence" value="ECO:0007669"/>
    <property type="project" value="TreeGrafter"/>
</dbReference>
<dbReference type="InterPro" id="IPR058163">
    <property type="entry name" value="LysR-type_TF_proteobact-type"/>
</dbReference>
<dbReference type="PANTHER" id="PTHR30537">
    <property type="entry name" value="HTH-TYPE TRANSCRIPTIONAL REGULATOR"/>
    <property type="match status" value="1"/>
</dbReference>
<proteinExistence type="inferred from homology"/>
<keyword evidence="7" id="KW-1185">Reference proteome</keyword>
<evidence type="ECO:0000256" key="2">
    <source>
        <dbReference type="ARBA" id="ARBA00023015"/>
    </source>
</evidence>
<dbReference type="PANTHER" id="PTHR30537:SF5">
    <property type="entry name" value="HTH-TYPE TRANSCRIPTIONAL ACTIVATOR TTDR-RELATED"/>
    <property type="match status" value="1"/>
</dbReference>
<dbReference type="RefSeq" id="WP_107243674.1">
    <property type="nucleotide sequence ID" value="NZ_PYMJ01000017.1"/>
</dbReference>
<gene>
    <name evidence="6" type="ORF">C9J12_16230</name>
</gene>
<dbReference type="InterPro" id="IPR005119">
    <property type="entry name" value="LysR_subst-bd"/>
</dbReference>
<sequence>MDWIICTKSFVTVVEQGSLAQAATKLNTSSSALSKRLSWLEKQLGVQLLKRTTRSLTVTDAGKLFYQRSARLLDDWQQMLAETTSTYGEVSGVLRIGAPLATGSRLLVNYLAEFIETYPKIQVELHTVTPGQLPDLNLDVFISRELTDFNSSSYIATRLFDFQPGFYAAPSYLEDKPIIENHQQLTQHNCLLFGTHGHEQEHIFENNLHLRLRGNFTTQNPEALVAAAVAGMGIILAGGNTVKRELSKGLLVPVLPELKQPISSAYAYYPKLDYNHVKTKLFIDFIKEKSNLKINKKPLINNK</sequence>
<dbReference type="EMBL" id="PYMJ01000017">
    <property type="protein sequence ID" value="PSU46999.1"/>
    <property type="molecule type" value="Genomic_DNA"/>
</dbReference>
<dbReference type="InterPro" id="IPR036388">
    <property type="entry name" value="WH-like_DNA-bd_sf"/>
</dbReference>
<dbReference type="GO" id="GO:0003700">
    <property type="term" value="F:DNA-binding transcription factor activity"/>
    <property type="evidence" value="ECO:0007669"/>
    <property type="project" value="InterPro"/>
</dbReference>
<dbReference type="AlphaFoldDB" id="A0A2T3JDM9"/>
<evidence type="ECO:0000313" key="7">
    <source>
        <dbReference type="Proteomes" id="UP000240987"/>
    </source>
</evidence>
<dbReference type="FunFam" id="1.10.10.10:FF:000001">
    <property type="entry name" value="LysR family transcriptional regulator"/>
    <property type="match status" value="1"/>
</dbReference>
<dbReference type="PROSITE" id="PS50931">
    <property type="entry name" value="HTH_LYSR"/>
    <property type="match status" value="1"/>
</dbReference>
<keyword evidence="3" id="KW-0238">DNA-binding</keyword>
<evidence type="ECO:0000256" key="1">
    <source>
        <dbReference type="ARBA" id="ARBA00009437"/>
    </source>
</evidence>
<dbReference type="InterPro" id="IPR000847">
    <property type="entry name" value="LysR_HTH_N"/>
</dbReference>
<dbReference type="SUPFAM" id="SSF46785">
    <property type="entry name" value="Winged helix' DNA-binding domain"/>
    <property type="match status" value="1"/>
</dbReference>
<dbReference type="Pfam" id="PF03466">
    <property type="entry name" value="LysR_substrate"/>
    <property type="match status" value="1"/>
</dbReference>
<keyword evidence="4" id="KW-0804">Transcription</keyword>
<accession>A0A2T3JDM9</accession>
<dbReference type="SUPFAM" id="SSF53850">
    <property type="entry name" value="Periplasmic binding protein-like II"/>
    <property type="match status" value="1"/>
</dbReference>
<evidence type="ECO:0000256" key="4">
    <source>
        <dbReference type="ARBA" id="ARBA00023163"/>
    </source>
</evidence>
<comment type="similarity">
    <text evidence="1">Belongs to the LysR transcriptional regulatory family.</text>
</comment>
<dbReference type="InterPro" id="IPR036390">
    <property type="entry name" value="WH_DNA-bd_sf"/>
</dbReference>
<reference evidence="6 7" key="1">
    <citation type="submission" date="2018-01" db="EMBL/GenBank/DDBJ databases">
        <title>Whole genome sequencing of Histamine producing bacteria.</title>
        <authorList>
            <person name="Butler K."/>
        </authorList>
    </citation>
    <scope>NUCLEOTIDE SEQUENCE [LARGE SCALE GENOMIC DNA]</scope>
    <source>
        <strain evidence="6 7">JCM 12947</strain>
    </source>
</reference>
<keyword evidence="2" id="KW-0805">Transcription regulation</keyword>
<evidence type="ECO:0000259" key="5">
    <source>
        <dbReference type="PROSITE" id="PS50931"/>
    </source>
</evidence>
<feature type="domain" description="HTH lysR-type" evidence="5">
    <location>
        <begin position="1"/>
        <end position="59"/>
    </location>
</feature>
<dbReference type="CDD" id="cd08422">
    <property type="entry name" value="PBP2_CrgA_like"/>
    <property type="match status" value="1"/>
</dbReference>
<name>A0A2T3JDM9_9GAMM</name>
<evidence type="ECO:0000256" key="3">
    <source>
        <dbReference type="ARBA" id="ARBA00023125"/>
    </source>
</evidence>
<evidence type="ECO:0000313" key="6">
    <source>
        <dbReference type="EMBL" id="PSU46999.1"/>
    </source>
</evidence>
<protein>
    <submittedName>
        <fullName evidence="6">LysR family transcriptional regulator</fullName>
    </submittedName>
</protein>
<dbReference type="Proteomes" id="UP000240987">
    <property type="component" value="Unassembled WGS sequence"/>
</dbReference>
<comment type="caution">
    <text evidence="6">The sequence shown here is derived from an EMBL/GenBank/DDBJ whole genome shotgun (WGS) entry which is preliminary data.</text>
</comment>
<dbReference type="Pfam" id="PF00126">
    <property type="entry name" value="HTH_1"/>
    <property type="match status" value="1"/>
</dbReference>
<organism evidence="6 7">
    <name type="scientific">Photobacterium frigidiphilum</name>
    <dbReference type="NCBI Taxonomy" id="264736"/>
    <lineage>
        <taxon>Bacteria</taxon>
        <taxon>Pseudomonadati</taxon>
        <taxon>Pseudomonadota</taxon>
        <taxon>Gammaproteobacteria</taxon>
        <taxon>Vibrionales</taxon>
        <taxon>Vibrionaceae</taxon>
        <taxon>Photobacterium</taxon>
    </lineage>
</organism>
<dbReference type="GO" id="GO:0006351">
    <property type="term" value="P:DNA-templated transcription"/>
    <property type="evidence" value="ECO:0007669"/>
    <property type="project" value="TreeGrafter"/>
</dbReference>
<dbReference type="Gene3D" id="1.10.10.10">
    <property type="entry name" value="Winged helix-like DNA-binding domain superfamily/Winged helix DNA-binding domain"/>
    <property type="match status" value="1"/>
</dbReference>
<dbReference type="OrthoDB" id="6706085at2"/>
<dbReference type="Gene3D" id="3.40.190.290">
    <property type="match status" value="1"/>
</dbReference>